<sequence length="205" mass="22717">MSRKWLLLPLLVVILLVSACSSSQETIKERNRVIGQTDADSEFMEARQIAEIEEWKDNPDKIVNFYIINPVTGGLLIPPVQCKGVPASSTESLEPNEGKPTSGHGDYWKVPTDGVDVLTNEMAGRDGTFGEPVHYRQCMTVDGNYIDISAYGMPYIVSSYAYTFPEATVQRDYETEARLMQAEAVLKNGGCIDVETLVEIPCSEE</sequence>
<organism evidence="3 4">
    <name type="scientific">Candidatus Collierbacteria bacterium RIFOXYB1_FULL_49_13</name>
    <dbReference type="NCBI Taxonomy" id="1817728"/>
    <lineage>
        <taxon>Bacteria</taxon>
        <taxon>Candidatus Collieribacteriota</taxon>
    </lineage>
</organism>
<dbReference type="Proteomes" id="UP000176682">
    <property type="component" value="Unassembled WGS sequence"/>
</dbReference>
<dbReference type="EMBL" id="MFAM01000072">
    <property type="protein sequence ID" value="OGD76839.1"/>
    <property type="molecule type" value="Genomic_DNA"/>
</dbReference>
<feature type="region of interest" description="Disordered" evidence="1">
    <location>
        <begin position="86"/>
        <end position="106"/>
    </location>
</feature>
<protein>
    <recommendedName>
        <fullName evidence="5">Lipoprotein</fullName>
    </recommendedName>
</protein>
<dbReference type="AlphaFoldDB" id="A0A1F5FB78"/>
<proteinExistence type="predicted"/>
<evidence type="ECO:0008006" key="5">
    <source>
        <dbReference type="Google" id="ProtNLM"/>
    </source>
</evidence>
<accession>A0A1F5FB78</accession>
<evidence type="ECO:0000313" key="3">
    <source>
        <dbReference type="EMBL" id="OGD76839.1"/>
    </source>
</evidence>
<gene>
    <name evidence="3" type="ORF">A2368_00340</name>
</gene>
<feature type="chain" id="PRO_5009518546" description="Lipoprotein" evidence="2">
    <location>
        <begin position="20"/>
        <end position="205"/>
    </location>
</feature>
<evidence type="ECO:0000256" key="1">
    <source>
        <dbReference type="SAM" id="MobiDB-lite"/>
    </source>
</evidence>
<comment type="caution">
    <text evidence="3">The sequence shown here is derived from an EMBL/GenBank/DDBJ whole genome shotgun (WGS) entry which is preliminary data.</text>
</comment>
<evidence type="ECO:0000313" key="4">
    <source>
        <dbReference type="Proteomes" id="UP000176682"/>
    </source>
</evidence>
<keyword evidence="2" id="KW-0732">Signal</keyword>
<name>A0A1F5FB78_9BACT</name>
<evidence type="ECO:0000256" key="2">
    <source>
        <dbReference type="SAM" id="SignalP"/>
    </source>
</evidence>
<reference evidence="3 4" key="1">
    <citation type="journal article" date="2016" name="Nat. Commun.">
        <title>Thousands of microbial genomes shed light on interconnected biogeochemical processes in an aquifer system.</title>
        <authorList>
            <person name="Anantharaman K."/>
            <person name="Brown C.T."/>
            <person name="Hug L.A."/>
            <person name="Sharon I."/>
            <person name="Castelle C.J."/>
            <person name="Probst A.J."/>
            <person name="Thomas B.C."/>
            <person name="Singh A."/>
            <person name="Wilkins M.J."/>
            <person name="Karaoz U."/>
            <person name="Brodie E.L."/>
            <person name="Williams K.H."/>
            <person name="Hubbard S.S."/>
            <person name="Banfield J.F."/>
        </authorList>
    </citation>
    <scope>NUCLEOTIDE SEQUENCE [LARGE SCALE GENOMIC DNA]</scope>
</reference>
<feature type="signal peptide" evidence="2">
    <location>
        <begin position="1"/>
        <end position="19"/>
    </location>
</feature>
<dbReference type="PROSITE" id="PS51257">
    <property type="entry name" value="PROKAR_LIPOPROTEIN"/>
    <property type="match status" value="1"/>
</dbReference>